<proteinExistence type="predicted"/>
<protein>
    <submittedName>
        <fullName evidence="1">Patatin-like phospholipase family protein</fullName>
    </submittedName>
</protein>
<dbReference type="Proteomes" id="UP001595665">
    <property type="component" value="Unassembled WGS sequence"/>
</dbReference>
<dbReference type="InterPro" id="IPR016035">
    <property type="entry name" value="Acyl_Trfase/lysoPLipase"/>
</dbReference>
<organism evidence="1 2">
    <name type="scientific">Massilia haematophila</name>
    <dbReference type="NCBI Taxonomy" id="457923"/>
    <lineage>
        <taxon>Bacteria</taxon>
        <taxon>Pseudomonadati</taxon>
        <taxon>Pseudomonadota</taxon>
        <taxon>Betaproteobacteria</taxon>
        <taxon>Burkholderiales</taxon>
        <taxon>Oxalobacteraceae</taxon>
        <taxon>Telluria group</taxon>
        <taxon>Massilia</taxon>
    </lineage>
</organism>
<dbReference type="RefSeq" id="WP_379737136.1">
    <property type="nucleotide sequence ID" value="NZ_JBHRVV010000001.1"/>
</dbReference>
<accession>A0ABV7PR48</accession>
<reference evidence="2" key="1">
    <citation type="journal article" date="2019" name="Int. J. Syst. Evol. Microbiol.">
        <title>The Global Catalogue of Microorganisms (GCM) 10K type strain sequencing project: providing services to taxonomists for standard genome sequencing and annotation.</title>
        <authorList>
            <consortium name="The Broad Institute Genomics Platform"/>
            <consortium name="The Broad Institute Genome Sequencing Center for Infectious Disease"/>
            <person name="Wu L."/>
            <person name="Ma J."/>
        </authorList>
    </citation>
    <scope>NUCLEOTIDE SEQUENCE [LARGE SCALE GENOMIC DNA]</scope>
    <source>
        <strain evidence="2">CCM 7480</strain>
    </source>
</reference>
<comment type="caution">
    <text evidence="1">The sequence shown here is derived from an EMBL/GenBank/DDBJ whole genome shotgun (WGS) entry which is preliminary data.</text>
</comment>
<gene>
    <name evidence="1" type="ORF">ACFOPH_20940</name>
</gene>
<name>A0ABV7PR48_9BURK</name>
<evidence type="ECO:0000313" key="1">
    <source>
        <dbReference type="EMBL" id="MFC3460693.1"/>
    </source>
</evidence>
<sequence length="365" mass="40341">MSALNFHAGPRALARIRAHGLRAQDIAVIPAAAGGPKGLIFQSLDQYVFGEWLPKSPRERTLIGSSIGAWRMAAACQRDPVRAFERLGALYAGQRYTSTKPSPQQINAVVQELLREFAGGHEDDILGHPHHRLHLLAVRGKGPLAAPAHRRAEMRGFAAAALTNFASRARLAGMLERVVIGDARDGLPWLREQFDSFTTHFATLTRENLAASLLASGTLPLIMQPVPNIPGAPAGHYWDGGIIDYHLALPYACIEAQDPNGIVFYPHFNEHIVPGWLDKAMPWRRCARGPNCGWLDNVLIVSPSQDFLKTLPRAKLPDRADFKFHGLDHDARVRAWTQAMGEGQRLRDELAAFVERPDLSRLRAI</sequence>
<keyword evidence="2" id="KW-1185">Reference proteome</keyword>
<dbReference type="SUPFAM" id="SSF52151">
    <property type="entry name" value="FabD/lysophospholipase-like"/>
    <property type="match status" value="1"/>
</dbReference>
<dbReference type="EMBL" id="JBHRVV010000001">
    <property type="protein sequence ID" value="MFC3460693.1"/>
    <property type="molecule type" value="Genomic_DNA"/>
</dbReference>
<evidence type="ECO:0000313" key="2">
    <source>
        <dbReference type="Proteomes" id="UP001595665"/>
    </source>
</evidence>